<dbReference type="PANTHER" id="PTHR45913:SF20">
    <property type="entry name" value="GENERAL TRANSCRIPTION FACTOR II-I REPEAT DOMAIN-CONTAINING PROTEIN 2"/>
    <property type="match status" value="1"/>
</dbReference>
<dbReference type="OrthoDB" id="6431883at2759"/>
<dbReference type="Proteomes" id="UP001153709">
    <property type="component" value="Chromosome 8"/>
</dbReference>
<dbReference type="PANTHER" id="PTHR45913">
    <property type="entry name" value="EPM2A-INTERACTING PROTEIN 1"/>
    <property type="match status" value="1"/>
</dbReference>
<name>A0A9N9XGR0_DIABA</name>
<evidence type="ECO:0000313" key="1">
    <source>
        <dbReference type="EMBL" id="CAG9839153.1"/>
    </source>
</evidence>
<accession>A0A9N9XGR0</accession>
<evidence type="ECO:0000313" key="2">
    <source>
        <dbReference type="Proteomes" id="UP001153709"/>
    </source>
</evidence>
<dbReference type="EMBL" id="OU898283">
    <property type="protein sequence ID" value="CAG9839153.1"/>
    <property type="molecule type" value="Genomic_DNA"/>
</dbReference>
<sequence>MFSLVKKSSYFSLCLDESTDQTDVSQLLIFMRTTFDDFTSKEELFDVCPLYGITKGKDIYEAVKKTIDRIGGFDKCLAIATDGAPSMTGKKIGLVGLLRENGVNCPTIYCIIRQGALCGKSVKEDQVFQTVIKGGNRSLLHRQLKQFLVETETEYGDLLMYNHIRLYHKLYNKNHMVFAIRKEIPAFLNKYVSSDTTELEENIYAKFQDDIPFETECSKTFYVGHNFRKSEYLREIKIKKKQLKVSKLNVFYLQYKGTIKQCNDIHEKNLLWAINP</sequence>
<reference evidence="1" key="1">
    <citation type="submission" date="2022-01" db="EMBL/GenBank/DDBJ databases">
        <authorList>
            <person name="King R."/>
        </authorList>
    </citation>
    <scope>NUCLEOTIDE SEQUENCE</scope>
</reference>
<organism evidence="1 2">
    <name type="scientific">Diabrotica balteata</name>
    <name type="common">Banded cucumber beetle</name>
    <dbReference type="NCBI Taxonomy" id="107213"/>
    <lineage>
        <taxon>Eukaryota</taxon>
        <taxon>Metazoa</taxon>
        <taxon>Ecdysozoa</taxon>
        <taxon>Arthropoda</taxon>
        <taxon>Hexapoda</taxon>
        <taxon>Insecta</taxon>
        <taxon>Pterygota</taxon>
        <taxon>Neoptera</taxon>
        <taxon>Endopterygota</taxon>
        <taxon>Coleoptera</taxon>
        <taxon>Polyphaga</taxon>
        <taxon>Cucujiformia</taxon>
        <taxon>Chrysomeloidea</taxon>
        <taxon>Chrysomelidae</taxon>
        <taxon>Galerucinae</taxon>
        <taxon>Diabroticina</taxon>
        <taxon>Diabroticites</taxon>
        <taxon>Diabrotica</taxon>
    </lineage>
</organism>
<keyword evidence="2" id="KW-1185">Reference proteome</keyword>
<proteinExistence type="predicted"/>
<dbReference type="AlphaFoldDB" id="A0A9N9XGR0"/>
<protein>
    <recommendedName>
        <fullName evidence="3">DUF4371 domain-containing protein</fullName>
    </recommendedName>
</protein>
<evidence type="ECO:0008006" key="3">
    <source>
        <dbReference type="Google" id="ProtNLM"/>
    </source>
</evidence>
<gene>
    <name evidence="1" type="ORF">DIABBA_LOCUS11950</name>
</gene>